<keyword evidence="3" id="KW-1185">Reference proteome</keyword>
<sequence>MPGWGPGVSSRVRAASYPGLGAPGGGSVKSGSRMDNVCSNNIK</sequence>
<name>A0A4U6WBN4_SETVI</name>
<dbReference type="EMBL" id="CM016552">
    <property type="protein sequence ID" value="TKW39234.1"/>
    <property type="molecule type" value="Genomic_DNA"/>
</dbReference>
<gene>
    <name evidence="2" type="ORF">SEVIR_1G165650v2</name>
</gene>
<proteinExistence type="predicted"/>
<evidence type="ECO:0000256" key="1">
    <source>
        <dbReference type="SAM" id="MobiDB-lite"/>
    </source>
</evidence>
<evidence type="ECO:0000313" key="2">
    <source>
        <dbReference type="EMBL" id="TKW39234.1"/>
    </source>
</evidence>
<evidence type="ECO:0000313" key="3">
    <source>
        <dbReference type="Proteomes" id="UP000298652"/>
    </source>
</evidence>
<feature type="region of interest" description="Disordered" evidence="1">
    <location>
        <begin position="1"/>
        <end position="43"/>
    </location>
</feature>
<organism evidence="2 3">
    <name type="scientific">Setaria viridis</name>
    <name type="common">Green bristlegrass</name>
    <name type="synonym">Setaria italica subsp. viridis</name>
    <dbReference type="NCBI Taxonomy" id="4556"/>
    <lineage>
        <taxon>Eukaryota</taxon>
        <taxon>Viridiplantae</taxon>
        <taxon>Streptophyta</taxon>
        <taxon>Embryophyta</taxon>
        <taxon>Tracheophyta</taxon>
        <taxon>Spermatophyta</taxon>
        <taxon>Magnoliopsida</taxon>
        <taxon>Liliopsida</taxon>
        <taxon>Poales</taxon>
        <taxon>Poaceae</taxon>
        <taxon>PACMAD clade</taxon>
        <taxon>Panicoideae</taxon>
        <taxon>Panicodae</taxon>
        <taxon>Paniceae</taxon>
        <taxon>Cenchrinae</taxon>
        <taxon>Setaria</taxon>
    </lineage>
</organism>
<dbReference type="Gramene" id="TKW39234">
    <property type="protein sequence ID" value="TKW39234"/>
    <property type="gene ID" value="SEVIR_1G165650v2"/>
</dbReference>
<dbReference type="AlphaFoldDB" id="A0A4U6WBN4"/>
<dbReference type="Proteomes" id="UP000298652">
    <property type="component" value="Chromosome 1"/>
</dbReference>
<accession>A0A4U6WBN4</accession>
<reference evidence="2" key="1">
    <citation type="submission" date="2019-03" db="EMBL/GenBank/DDBJ databases">
        <title>WGS assembly of Setaria viridis.</title>
        <authorList>
            <person name="Huang P."/>
            <person name="Jenkins J."/>
            <person name="Grimwood J."/>
            <person name="Barry K."/>
            <person name="Healey A."/>
            <person name="Mamidi S."/>
            <person name="Sreedasyam A."/>
            <person name="Shu S."/>
            <person name="Feldman M."/>
            <person name="Wu J."/>
            <person name="Yu Y."/>
            <person name="Chen C."/>
            <person name="Johnson J."/>
            <person name="Rokhsar D."/>
            <person name="Baxter I."/>
            <person name="Schmutz J."/>
            <person name="Brutnell T."/>
            <person name="Kellogg E."/>
        </authorList>
    </citation>
    <scope>NUCLEOTIDE SEQUENCE [LARGE SCALE GENOMIC DNA]</scope>
</reference>
<protein>
    <submittedName>
        <fullName evidence="2">Uncharacterized protein</fullName>
    </submittedName>
</protein>